<evidence type="ECO:0000256" key="1">
    <source>
        <dbReference type="ARBA" id="ARBA00001947"/>
    </source>
</evidence>
<evidence type="ECO:0000313" key="16">
    <source>
        <dbReference type="Proteomes" id="UP001499990"/>
    </source>
</evidence>
<evidence type="ECO:0000256" key="9">
    <source>
        <dbReference type="ARBA" id="ARBA00022989"/>
    </source>
</evidence>
<keyword evidence="4" id="KW-0645">Protease</keyword>
<evidence type="ECO:0000256" key="12">
    <source>
        <dbReference type="SAM" id="MobiDB-lite"/>
    </source>
</evidence>
<feature type="domain" description="Peptidase M48" evidence="14">
    <location>
        <begin position="101"/>
        <end position="366"/>
    </location>
</feature>
<keyword evidence="10" id="KW-0482">Metalloprotease</keyword>
<comment type="cofactor">
    <cofactor evidence="1">
        <name>Zn(2+)</name>
        <dbReference type="ChEBI" id="CHEBI:29105"/>
    </cofactor>
</comment>
<evidence type="ECO:0000256" key="11">
    <source>
        <dbReference type="ARBA" id="ARBA00023136"/>
    </source>
</evidence>
<dbReference type="Pfam" id="PF01435">
    <property type="entry name" value="Peptidase_M48"/>
    <property type="match status" value="1"/>
</dbReference>
<feature type="region of interest" description="Disordered" evidence="12">
    <location>
        <begin position="206"/>
        <end position="228"/>
    </location>
</feature>
<feature type="compositionally biased region" description="Basic and acidic residues" evidence="12">
    <location>
        <begin position="206"/>
        <end position="220"/>
    </location>
</feature>
<evidence type="ECO:0000256" key="6">
    <source>
        <dbReference type="ARBA" id="ARBA00022723"/>
    </source>
</evidence>
<dbReference type="InterPro" id="IPR001915">
    <property type="entry name" value="Peptidase_M48"/>
</dbReference>
<reference evidence="16" key="1">
    <citation type="journal article" date="2019" name="Int. J. Syst. Evol. Microbiol.">
        <title>The Global Catalogue of Microorganisms (GCM) 10K type strain sequencing project: providing services to taxonomists for standard genome sequencing and annotation.</title>
        <authorList>
            <consortium name="The Broad Institute Genomics Platform"/>
            <consortium name="The Broad Institute Genome Sequencing Center for Infectious Disease"/>
            <person name="Wu L."/>
            <person name="Ma J."/>
        </authorList>
    </citation>
    <scope>NUCLEOTIDE SEQUENCE [LARGE SCALE GENOMIC DNA]</scope>
    <source>
        <strain evidence="16">JCM 9651</strain>
    </source>
</reference>
<evidence type="ECO:0000256" key="13">
    <source>
        <dbReference type="SAM" id="Phobius"/>
    </source>
</evidence>
<keyword evidence="11 13" id="KW-0472">Membrane</keyword>
<protein>
    <submittedName>
        <fullName evidence="15">M48 family metallopeptidase</fullName>
    </submittedName>
</protein>
<keyword evidence="3" id="KW-1003">Cell membrane</keyword>
<evidence type="ECO:0000256" key="3">
    <source>
        <dbReference type="ARBA" id="ARBA00022475"/>
    </source>
</evidence>
<evidence type="ECO:0000313" key="15">
    <source>
        <dbReference type="EMBL" id="GAA3374826.1"/>
    </source>
</evidence>
<evidence type="ECO:0000256" key="10">
    <source>
        <dbReference type="ARBA" id="ARBA00023049"/>
    </source>
</evidence>
<dbReference type="InterPro" id="IPR050083">
    <property type="entry name" value="HtpX_protease"/>
</dbReference>
<keyword evidence="8" id="KW-0862">Zinc</keyword>
<keyword evidence="7" id="KW-0378">Hydrolase</keyword>
<evidence type="ECO:0000256" key="7">
    <source>
        <dbReference type="ARBA" id="ARBA00022801"/>
    </source>
</evidence>
<organism evidence="15 16">
    <name type="scientific">Streptomyces sannanensis</name>
    <dbReference type="NCBI Taxonomy" id="285536"/>
    <lineage>
        <taxon>Bacteria</taxon>
        <taxon>Bacillati</taxon>
        <taxon>Actinomycetota</taxon>
        <taxon>Actinomycetes</taxon>
        <taxon>Kitasatosporales</taxon>
        <taxon>Streptomycetaceae</taxon>
        <taxon>Streptomyces</taxon>
    </lineage>
</organism>
<keyword evidence="16" id="KW-1185">Reference proteome</keyword>
<dbReference type="EMBL" id="BAAAYL010000001">
    <property type="protein sequence ID" value="GAA3374826.1"/>
    <property type="molecule type" value="Genomic_DNA"/>
</dbReference>
<evidence type="ECO:0000256" key="2">
    <source>
        <dbReference type="ARBA" id="ARBA00004651"/>
    </source>
</evidence>
<feature type="transmembrane region" description="Helical" evidence="13">
    <location>
        <begin position="35"/>
        <end position="56"/>
    </location>
</feature>
<feature type="transmembrane region" description="Helical" evidence="13">
    <location>
        <begin position="62"/>
        <end position="82"/>
    </location>
</feature>
<dbReference type="CDD" id="cd07328">
    <property type="entry name" value="M48_Ste24p_like"/>
    <property type="match status" value="1"/>
</dbReference>
<comment type="caution">
    <text evidence="15">The sequence shown here is derived from an EMBL/GenBank/DDBJ whole genome shotgun (WGS) entry which is preliminary data.</text>
</comment>
<evidence type="ECO:0000256" key="8">
    <source>
        <dbReference type="ARBA" id="ARBA00022833"/>
    </source>
</evidence>
<dbReference type="PANTHER" id="PTHR43221">
    <property type="entry name" value="PROTEASE HTPX"/>
    <property type="match status" value="1"/>
</dbReference>
<keyword evidence="6" id="KW-0479">Metal-binding</keyword>
<gene>
    <name evidence="15" type="ORF">GCM10020367_40210</name>
</gene>
<dbReference type="PANTHER" id="PTHR43221:SF1">
    <property type="entry name" value="PROTEASE HTPX"/>
    <property type="match status" value="1"/>
</dbReference>
<proteinExistence type="predicted"/>
<sequence>MLPPHHFVMSLSLGGICPMGATLRAIRALVLLAGFYLLGVLLLAALAGIDYALYAFDAPSSLAAKLYIVSVLLAIPVVRGMFMLRTPRDEGMHGLHVTEADEPRLWHTVRELAEQVGTRAPAEIVLTGDVNAAVTENARFLGLLPGKRRLYLGVPLMQGLSEAQLRAVLCHELGHYSNSDTRLAAITVRGRAQVLRTIRHFEERAAKTAGRERDRQEKKAAKATAKGKQAREIDTGRAGITYRTMARLYTGYAKLYFRATLAGSRRQEYAADLASARIAGRDATASALREIPALDAAHDFYMQSYATLGAPAGLLPPRGEVFGGFGHLLSARALELAEMRTELPTEPTSPYDSHPPIAERVRRIEALPADGRTDEAKGAALGLLAHPERTLAALEEAVLTEEARALRRTADWQELLDGSMGSRLAGLDSPLHRALAMYTQDTPTLPALLQIIDEGRLWKLAQRLPLSDEAAAANGRAFREFVRPVLRTSLSNMALAKLGSRGLLRWEFSWAEAATVHLPRAADGTEADLDGAVDAAIADVPDTAPLRALLASSRTS</sequence>
<evidence type="ECO:0000256" key="4">
    <source>
        <dbReference type="ARBA" id="ARBA00022670"/>
    </source>
</evidence>
<evidence type="ECO:0000259" key="14">
    <source>
        <dbReference type="Pfam" id="PF01435"/>
    </source>
</evidence>
<dbReference type="Proteomes" id="UP001499990">
    <property type="component" value="Unassembled WGS sequence"/>
</dbReference>
<keyword evidence="5 13" id="KW-0812">Transmembrane</keyword>
<name>A0ABP6SEH0_9ACTN</name>
<comment type="subcellular location">
    <subcellularLocation>
        <location evidence="2">Cell membrane</location>
        <topology evidence="2">Multi-pass membrane protein</topology>
    </subcellularLocation>
</comment>
<evidence type="ECO:0000256" key="5">
    <source>
        <dbReference type="ARBA" id="ARBA00022692"/>
    </source>
</evidence>
<keyword evidence="9 13" id="KW-1133">Transmembrane helix</keyword>
<dbReference type="Gene3D" id="3.30.2010.10">
    <property type="entry name" value="Metalloproteases ('zincins'), catalytic domain"/>
    <property type="match status" value="1"/>
</dbReference>
<accession>A0ABP6SEH0</accession>